<dbReference type="AlphaFoldDB" id="A0A2N3V3Q0"/>
<dbReference type="Proteomes" id="UP000233782">
    <property type="component" value="Unassembled WGS sequence"/>
</dbReference>
<keyword evidence="2" id="KW-1185">Reference proteome</keyword>
<proteinExistence type="predicted"/>
<dbReference type="EMBL" id="PJMU01000001">
    <property type="protein sequence ID" value="PKV76265.1"/>
    <property type="molecule type" value="Genomic_DNA"/>
</dbReference>
<dbReference type="RefSeq" id="WP_101443408.1">
    <property type="nucleotide sequence ID" value="NZ_PJMU01000001.1"/>
</dbReference>
<evidence type="ECO:0000313" key="2">
    <source>
        <dbReference type="Proteomes" id="UP000233782"/>
    </source>
</evidence>
<protein>
    <submittedName>
        <fullName evidence="1">Uncharacterized protein</fullName>
    </submittedName>
</protein>
<organism evidence="1 2">
    <name type="scientific">Pontibacter ramchanderi</name>
    <dbReference type="NCBI Taxonomy" id="1179743"/>
    <lineage>
        <taxon>Bacteria</taxon>
        <taxon>Pseudomonadati</taxon>
        <taxon>Bacteroidota</taxon>
        <taxon>Cytophagia</taxon>
        <taxon>Cytophagales</taxon>
        <taxon>Hymenobacteraceae</taxon>
        <taxon>Pontibacter</taxon>
    </lineage>
</organism>
<name>A0A2N3V3Q0_9BACT</name>
<accession>A0A2N3V3Q0</accession>
<gene>
    <name evidence="1" type="ORF">BD749_1215</name>
</gene>
<dbReference type="OrthoDB" id="1550455at2"/>
<reference evidence="1 2" key="1">
    <citation type="submission" date="2017-12" db="EMBL/GenBank/DDBJ databases">
        <title>Genomic Encyclopedia of Type Strains, Phase III (KMG-III): the genomes of soil and plant-associated and newly described type strains.</title>
        <authorList>
            <person name="Whitman W."/>
        </authorList>
    </citation>
    <scope>NUCLEOTIDE SEQUENCE [LARGE SCALE GENOMIC DNA]</scope>
    <source>
        <strain evidence="1 2">LP43</strain>
    </source>
</reference>
<comment type="caution">
    <text evidence="1">The sequence shown here is derived from an EMBL/GenBank/DDBJ whole genome shotgun (WGS) entry which is preliminary data.</text>
</comment>
<evidence type="ECO:0000313" key="1">
    <source>
        <dbReference type="EMBL" id="PKV76265.1"/>
    </source>
</evidence>
<sequence length="287" mass="32591">MQTFFCRHSSSLDIDVDTFNFLWDNDYMAIHYPHTKSSNGYKDTESLNPNDYDTSGKKALNALINISKNGGYIFCVYENKRNYKIGFVAPNTKIELIKGKWGNKNGVGNRVAVLKGLKFKSSLTLNSSEAISLTCAQPRQGTLCIWRSTGARVKNIFHGKISSKILGDLTPDLQEVMCSEFLRVHSDDRLPRLVSLLTPVGRTMKDVDIVGISATGTKIFAQVTYSKEPQFKINKLLKYRNENNVLILFSKTDNPRDEKNIIIYSIEKVFNEFILTEVGRNWIENIK</sequence>